<accession>X1HGG9</accession>
<dbReference type="AlphaFoldDB" id="X1HGG9"/>
<comment type="caution">
    <text evidence="1">The sequence shown here is derived from an EMBL/GenBank/DDBJ whole genome shotgun (WGS) entry which is preliminary data.</text>
</comment>
<reference evidence="1" key="1">
    <citation type="journal article" date="2014" name="Front. Microbiol.">
        <title>High frequency of phylogenetically diverse reductive dehalogenase-homologous genes in deep subseafloor sedimentary metagenomes.</title>
        <authorList>
            <person name="Kawai M."/>
            <person name="Futagami T."/>
            <person name="Toyoda A."/>
            <person name="Takaki Y."/>
            <person name="Nishi S."/>
            <person name="Hori S."/>
            <person name="Arai W."/>
            <person name="Tsubouchi T."/>
            <person name="Morono Y."/>
            <person name="Uchiyama I."/>
            <person name="Ito T."/>
            <person name="Fujiyama A."/>
            <person name="Inagaki F."/>
            <person name="Takami H."/>
        </authorList>
    </citation>
    <scope>NUCLEOTIDE SEQUENCE</scope>
    <source>
        <strain evidence="1">Expedition CK06-06</strain>
    </source>
</reference>
<proteinExistence type="predicted"/>
<sequence>SGLTAGLGREYEDFSGEAIKVTPKTKFEINRIKRVLNELRGDLSTQIFRFQKRGKVDIISAIKAQNEK</sequence>
<protein>
    <submittedName>
        <fullName evidence="1">Uncharacterized protein</fullName>
    </submittedName>
</protein>
<gene>
    <name evidence="1" type="ORF">S03H2_21398</name>
</gene>
<organism evidence="1">
    <name type="scientific">marine sediment metagenome</name>
    <dbReference type="NCBI Taxonomy" id="412755"/>
    <lineage>
        <taxon>unclassified sequences</taxon>
        <taxon>metagenomes</taxon>
        <taxon>ecological metagenomes</taxon>
    </lineage>
</organism>
<name>X1HGG9_9ZZZZ</name>
<dbReference type="EMBL" id="BARU01011385">
    <property type="protein sequence ID" value="GAH44398.1"/>
    <property type="molecule type" value="Genomic_DNA"/>
</dbReference>
<evidence type="ECO:0000313" key="1">
    <source>
        <dbReference type="EMBL" id="GAH44398.1"/>
    </source>
</evidence>
<feature type="non-terminal residue" evidence="1">
    <location>
        <position position="1"/>
    </location>
</feature>